<sequence>MTEPADGRGVLYPTRLPSFSRRPAPPELQDRVRWFWIPQWQLAPGRTSRQNVLPFPASNLVVEESGVSLSGPTTGASYRDLRGSGWAAGALLRPGGIASLSTNPSGILNTQVPFDAPDLQRALCDVMSADDASGIEQAITEFTAWATENLEPPDESGLLANAMEDLIASDPSIVRVEQVASALHLSARGVQRLARRFVGVPPLAMIRRYRLQEAARKLRENPSLTIAQVAADLGYADHAHLTTDFTRVVGFTPTNYRRNSTPDV</sequence>
<evidence type="ECO:0000256" key="1">
    <source>
        <dbReference type="ARBA" id="ARBA00023015"/>
    </source>
</evidence>
<dbReference type="InterPro" id="IPR046532">
    <property type="entry name" value="DUF6597"/>
</dbReference>
<keyword evidence="2" id="KW-0238">DNA-binding</keyword>
<dbReference type="InterPro" id="IPR018060">
    <property type="entry name" value="HTH_AraC"/>
</dbReference>
<dbReference type="Gene3D" id="1.10.10.60">
    <property type="entry name" value="Homeodomain-like"/>
    <property type="match status" value="1"/>
</dbReference>
<evidence type="ECO:0000313" key="5">
    <source>
        <dbReference type="EMBL" id="RLQ84652.1"/>
    </source>
</evidence>
<evidence type="ECO:0000256" key="3">
    <source>
        <dbReference type="ARBA" id="ARBA00023163"/>
    </source>
</evidence>
<dbReference type="InterPro" id="IPR009057">
    <property type="entry name" value="Homeodomain-like_sf"/>
</dbReference>
<dbReference type="GO" id="GO:0003700">
    <property type="term" value="F:DNA-binding transcription factor activity"/>
    <property type="evidence" value="ECO:0007669"/>
    <property type="project" value="InterPro"/>
</dbReference>
<dbReference type="Proteomes" id="UP000282460">
    <property type="component" value="Unassembled WGS sequence"/>
</dbReference>
<keyword evidence="6" id="KW-1185">Reference proteome</keyword>
<keyword evidence="3" id="KW-0804">Transcription</keyword>
<dbReference type="InterPro" id="IPR050204">
    <property type="entry name" value="AraC_XylS_family_regulators"/>
</dbReference>
<dbReference type="GO" id="GO:0043565">
    <property type="term" value="F:sequence-specific DNA binding"/>
    <property type="evidence" value="ECO:0007669"/>
    <property type="project" value="InterPro"/>
</dbReference>
<keyword evidence="1" id="KW-0805">Transcription regulation</keyword>
<evidence type="ECO:0000259" key="4">
    <source>
        <dbReference type="PROSITE" id="PS01124"/>
    </source>
</evidence>
<evidence type="ECO:0000256" key="2">
    <source>
        <dbReference type="ARBA" id="ARBA00023125"/>
    </source>
</evidence>
<dbReference type="OrthoDB" id="2559672at2"/>
<dbReference type="PANTHER" id="PTHR46796">
    <property type="entry name" value="HTH-TYPE TRANSCRIPTIONAL ACTIVATOR RHAS-RELATED"/>
    <property type="match status" value="1"/>
</dbReference>
<gene>
    <name evidence="5" type="ORF">D9V28_08155</name>
</gene>
<dbReference type="InterPro" id="IPR018062">
    <property type="entry name" value="HTH_AraC-typ_CS"/>
</dbReference>
<accession>A0A3L7J829</accession>
<reference evidence="5 6" key="1">
    <citation type="submission" date="2018-10" db="EMBL/GenBank/DDBJ databases">
        <authorList>
            <person name="Li J."/>
        </authorList>
    </citation>
    <scope>NUCLEOTIDE SEQUENCE [LARGE SCALE GENOMIC DNA]</scope>
    <source>
        <strain evidence="5 6">ZD1-4</strain>
    </source>
</reference>
<comment type="caution">
    <text evidence="5">The sequence shown here is derived from an EMBL/GenBank/DDBJ whole genome shotgun (WGS) entry which is preliminary data.</text>
</comment>
<evidence type="ECO:0000313" key="6">
    <source>
        <dbReference type="Proteomes" id="UP000282460"/>
    </source>
</evidence>
<dbReference type="RefSeq" id="WP_121659696.1">
    <property type="nucleotide sequence ID" value="NZ_BMEK01000002.1"/>
</dbReference>
<dbReference type="PROSITE" id="PS00041">
    <property type="entry name" value="HTH_ARAC_FAMILY_1"/>
    <property type="match status" value="1"/>
</dbReference>
<name>A0A3L7J829_9MICO</name>
<dbReference type="SMART" id="SM00342">
    <property type="entry name" value="HTH_ARAC"/>
    <property type="match status" value="1"/>
</dbReference>
<dbReference type="PROSITE" id="PS01124">
    <property type="entry name" value="HTH_ARAC_FAMILY_2"/>
    <property type="match status" value="1"/>
</dbReference>
<organism evidence="5 6">
    <name type="scientific">Mycetocola zhadangensis</name>
    <dbReference type="NCBI Taxonomy" id="1164595"/>
    <lineage>
        <taxon>Bacteria</taxon>
        <taxon>Bacillati</taxon>
        <taxon>Actinomycetota</taxon>
        <taxon>Actinomycetes</taxon>
        <taxon>Micrococcales</taxon>
        <taxon>Microbacteriaceae</taxon>
        <taxon>Mycetocola</taxon>
    </lineage>
</organism>
<feature type="domain" description="HTH araC/xylS-type" evidence="4">
    <location>
        <begin position="157"/>
        <end position="259"/>
    </location>
</feature>
<dbReference type="Pfam" id="PF20240">
    <property type="entry name" value="DUF6597"/>
    <property type="match status" value="1"/>
</dbReference>
<dbReference type="AlphaFoldDB" id="A0A3L7J829"/>
<dbReference type="EMBL" id="RCWJ01000002">
    <property type="protein sequence ID" value="RLQ84652.1"/>
    <property type="molecule type" value="Genomic_DNA"/>
</dbReference>
<protein>
    <submittedName>
        <fullName evidence="5">AraC family transcriptional regulator</fullName>
    </submittedName>
</protein>
<proteinExistence type="predicted"/>
<dbReference type="Pfam" id="PF12833">
    <property type="entry name" value="HTH_18"/>
    <property type="match status" value="1"/>
</dbReference>
<dbReference type="SUPFAM" id="SSF46689">
    <property type="entry name" value="Homeodomain-like"/>
    <property type="match status" value="1"/>
</dbReference>